<dbReference type="Proteomes" id="UP000219452">
    <property type="component" value="Unassembled WGS sequence"/>
</dbReference>
<evidence type="ECO:0000313" key="2">
    <source>
        <dbReference type="EMBL" id="SOD80917.1"/>
    </source>
</evidence>
<organism evidence="2 3">
    <name type="scientific">Spirosoma fluviale</name>
    <dbReference type="NCBI Taxonomy" id="1597977"/>
    <lineage>
        <taxon>Bacteria</taxon>
        <taxon>Pseudomonadati</taxon>
        <taxon>Bacteroidota</taxon>
        <taxon>Cytophagia</taxon>
        <taxon>Cytophagales</taxon>
        <taxon>Cytophagaceae</taxon>
        <taxon>Spirosoma</taxon>
    </lineage>
</organism>
<accession>A0A286FCE4</accession>
<feature type="domain" description="Crassvirus muzzle protein N-terminal region" evidence="1">
    <location>
        <begin position="7"/>
        <end position="697"/>
    </location>
</feature>
<sequence>MAQPTFEQTFQAGMVQDVDAHLQPTNTFRDAENGQLMYNGDDAEPSMGHGLAFMNAPGNRYVMEVPAGYWIIGQEECSKGTLLCSTNNQNSEIGLWYWDSNNLGGRYITLYNDANDPNLLNQPYRIRRFGEAKQDRLNWLATDSMDLKVTVESELIERIYWTDRRHAMHTFNLNQAWNASGVTYHSLLSGANLFYPKHLSVHAFRERSDLVFPRLNVLGRGKGRLLSGVYQFAIQYRHTNGHESVWSTLTRRVFVTTNPLDDQLPVRQTGLRSNHHNRVMQPSGLMSGESIRLELQNLDLRWDSLRVAVVYFESPDKPYKRVAMKPITMGSSGSMVVEITQLDGEELTDSALNQRYSNVVKVGTLEVSENMLIEGQISFLAPVSMDKSAVKFTPKLRNMSADRTASPTFANLANPISGKDDNDPLTNSPVENQFIDISAFAGQAVRHSVDQDFANYKGQLYDHLLKGHFRGETYEYGVAVLDRSGQVLFVEDLPAFTFPEQYAPGPNGEKDYYSLTKLNPQTGLWDLQIMGVTISGLALPVDKLYDQDGRLNVSGFMIVRRKRNARIKHQGVVFPVCRTQGCYIKENRDFLLFPLPTADNGFYQQSLGDDNYGSTYGTMCKPGNFGQTSTQAYFLNYHSPDVLIEESFEAPKQTDELKHIGMVGPTGGKGYTQLVGNNEHIYTKSYNTRTDFPRVANLVKNGRPNLGDTTRIALALQHNQGFDQTYKEFDKDYLKLTFETQTHVNIAKSNRSLQLDGLLQRNAVLFKSRDWKSVDLAPLEPGSVGNGPGDYQRGAQSNYRLVNYTQATPAKSPEKEPYFSTGHFQPLTADILTLAKERYDASGKLTHFVFDEVEVWGGDCYVSLFDFTRIYPFWSDGCEKTSGVLPDYAVSHILPIESKYNLALRWGRSFAANATKPEATSCEGTQKQFNNGITSQQPEDWKYNIVLNLEEAIQFYNVKDPEQDIITNGDSAFHWTPEKAPGQRLDSWRTRYVGDYGLADASLGPITKLSSGSFSHMYVWQTKGFGAAPLNASQFASNEVGVIVINSGKVFNGMVYLSREAGTQHPSSVWVSKGQIGAWDARNGVLLRHSQAGLDELSNQESLHDTVQKLTANLGASDLNTLRQWNAVSGVNSNGDVLTTFWQNKQPKKTLVYSPTVGAFVGSNTGYPRLYGKRGRYMFATNPAYPNKIYLYHNARRGEFFDVTANTVLRFIVNPNPTKTKRFDNGYLNLNVAGIEQIVSIRQYTPNGGPKQDHTILGTDERIDWRDNMLIYPMHEEDWDDTKDPLRDHYAIVEITISNKNNIPVELLSFGCSFLTV</sequence>
<gene>
    <name evidence="2" type="ORF">SAMN06269250_1610</name>
</gene>
<dbReference type="EMBL" id="OCNH01000001">
    <property type="protein sequence ID" value="SOD80917.1"/>
    <property type="molecule type" value="Genomic_DNA"/>
</dbReference>
<evidence type="ECO:0000259" key="1">
    <source>
        <dbReference type="Pfam" id="PF25731"/>
    </source>
</evidence>
<dbReference type="OrthoDB" id="905710at2"/>
<proteinExistence type="predicted"/>
<reference evidence="3" key="1">
    <citation type="submission" date="2017-09" db="EMBL/GenBank/DDBJ databases">
        <authorList>
            <person name="Varghese N."/>
            <person name="Submissions S."/>
        </authorList>
    </citation>
    <scope>NUCLEOTIDE SEQUENCE [LARGE SCALE GENOMIC DNA]</scope>
    <source>
        <strain evidence="3">DSM 29961</strain>
    </source>
</reference>
<dbReference type="RefSeq" id="WP_097125230.1">
    <property type="nucleotide sequence ID" value="NZ_OCNH01000001.1"/>
</dbReference>
<protein>
    <recommendedName>
        <fullName evidence="1">Crassvirus muzzle protein N-terminal region domain-containing protein</fullName>
    </recommendedName>
</protein>
<name>A0A286FCE4_9BACT</name>
<dbReference type="InterPro" id="IPR057889">
    <property type="entry name" value="crAss_MUZ_N"/>
</dbReference>
<feature type="domain" description="Crassvirus muzzle protein N-terminal region" evidence="1">
    <location>
        <begin position="850"/>
        <end position="1161"/>
    </location>
</feature>
<keyword evidence="3" id="KW-1185">Reference proteome</keyword>
<dbReference type="Pfam" id="PF25731">
    <property type="entry name" value="crAss_MUZ"/>
    <property type="match status" value="2"/>
</dbReference>
<evidence type="ECO:0000313" key="3">
    <source>
        <dbReference type="Proteomes" id="UP000219452"/>
    </source>
</evidence>